<dbReference type="HAMAP" id="MF_00141">
    <property type="entry name" value="EF_P"/>
    <property type="match status" value="1"/>
</dbReference>
<dbReference type="PROSITE" id="PS01275">
    <property type="entry name" value="EFP"/>
    <property type="match status" value="1"/>
</dbReference>
<proteinExistence type="inferred from homology"/>
<evidence type="ECO:0000256" key="5">
    <source>
        <dbReference type="ARBA" id="ARBA00022768"/>
    </source>
</evidence>
<dbReference type="PIRSF" id="PIRSF005901">
    <property type="entry name" value="EF-P"/>
    <property type="match status" value="1"/>
</dbReference>
<protein>
    <recommendedName>
        <fullName evidence="7 8">Elongation factor P</fullName>
        <shortName evidence="7">EF-P</shortName>
    </recommendedName>
</protein>
<dbReference type="InterPro" id="IPR020599">
    <property type="entry name" value="Transl_elong_fac_P/YeiP"/>
</dbReference>
<comment type="similarity">
    <text evidence="3 7 9">Belongs to the elongation factor P family.</text>
</comment>
<evidence type="ECO:0000256" key="9">
    <source>
        <dbReference type="RuleBase" id="RU004389"/>
    </source>
</evidence>
<dbReference type="NCBIfam" id="NF001810">
    <property type="entry name" value="PRK00529.1"/>
    <property type="match status" value="1"/>
</dbReference>
<evidence type="ECO:0000256" key="3">
    <source>
        <dbReference type="ARBA" id="ARBA00009479"/>
    </source>
</evidence>
<dbReference type="FunFam" id="2.40.50.140:FF:000009">
    <property type="entry name" value="Elongation factor P"/>
    <property type="match status" value="1"/>
</dbReference>
<dbReference type="Proteomes" id="UP000425960">
    <property type="component" value="Chromosome"/>
</dbReference>
<dbReference type="SUPFAM" id="SSF50104">
    <property type="entry name" value="Translation proteins SH3-like domain"/>
    <property type="match status" value="1"/>
</dbReference>
<dbReference type="FunFam" id="2.30.30.30:FF:000003">
    <property type="entry name" value="Elongation factor P"/>
    <property type="match status" value="1"/>
</dbReference>
<dbReference type="CDD" id="cd04470">
    <property type="entry name" value="S1_EF-P_repeat_1"/>
    <property type="match status" value="1"/>
</dbReference>
<gene>
    <name evidence="12" type="primary">efp2</name>
    <name evidence="7" type="synonym">efp</name>
    <name evidence="12" type="ORF">DSCO28_04000</name>
</gene>
<dbReference type="PANTHER" id="PTHR30053">
    <property type="entry name" value="ELONGATION FACTOR P"/>
    <property type="match status" value="1"/>
</dbReference>
<dbReference type="SMART" id="SM01185">
    <property type="entry name" value="EFP"/>
    <property type="match status" value="1"/>
</dbReference>
<evidence type="ECO:0000256" key="4">
    <source>
        <dbReference type="ARBA" id="ARBA00022490"/>
    </source>
</evidence>
<name>A0A5K7ZEY6_9BACT</name>
<dbReference type="InterPro" id="IPR013852">
    <property type="entry name" value="Transl_elong_P/YeiP_CS"/>
</dbReference>
<keyword evidence="6 7" id="KW-0648">Protein biosynthesis</keyword>
<evidence type="ECO:0000313" key="13">
    <source>
        <dbReference type="Proteomes" id="UP000425960"/>
    </source>
</evidence>
<evidence type="ECO:0000256" key="6">
    <source>
        <dbReference type="ARBA" id="ARBA00022917"/>
    </source>
</evidence>
<dbReference type="InterPro" id="IPR012340">
    <property type="entry name" value="NA-bd_OB-fold"/>
</dbReference>
<organism evidence="12 13">
    <name type="scientific">Desulfosarcina ovata subsp. sediminis</name>
    <dbReference type="NCBI Taxonomy" id="885957"/>
    <lineage>
        <taxon>Bacteria</taxon>
        <taxon>Pseudomonadati</taxon>
        <taxon>Thermodesulfobacteriota</taxon>
        <taxon>Desulfobacteria</taxon>
        <taxon>Desulfobacterales</taxon>
        <taxon>Desulfosarcinaceae</taxon>
        <taxon>Desulfosarcina</taxon>
    </lineage>
</organism>
<dbReference type="Pfam" id="PF01132">
    <property type="entry name" value="EFP"/>
    <property type="match status" value="1"/>
</dbReference>
<dbReference type="InterPro" id="IPR008991">
    <property type="entry name" value="Translation_prot_SH3-like_sf"/>
</dbReference>
<dbReference type="InterPro" id="IPR011768">
    <property type="entry name" value="Transl_elongation_fac_P"/>
</dbReference>
<comment type="function">
    <text evidence="7">Involved in peptide bond synthesis. Stimulates efficient translation and peptide-bond synthesis on native or reconstituted 70S ribosomes in vitro. Probably functions indirectly by altering the affinity of the ribosome for aminoacyl-tRNA, thus increasing their reactivity as acceptors for peptidyl transferase.</text>
</comment>
<dbReference type="KEGG" id="dov:DSCO28_04000"/>
<accession>A0A5K7ZEY6</accession>
<evidence type="ECO:0000259" key="11">
    <source>
        <dbReference type="SMART" id="SM01185"/>
    </source>
</evidence>
<dbReference type="Pfam" id="PF08207">
    <property type="entry name" value="EFP_N"/>
    <property type="match status" value="1"/>
</dbReference>
<keyword evidence="4 7" id="KW-0963">Cytoplasm</keyword>
<feature type="domain" description="Elongation factor P C-terminal" evidence="10">
    <location>
        <begin position="129"/>
        <end position="184"/>
    </location>
</feature>
<sequence length="186" mass="21075">MYESSDLRKGLKIEIDGDPYVIVQFEFVKPGKGQALYKCRLKNMISGSQFDKTYRSGEKFKEANLEEVEMEYLYADGDNYCFMNTSNYEQDFLNAEQVGEARALLKENTVCNVLMFEKRALGISLPNFVELTITEAEPWAKGDTAAGSTKPATLETGHVVQVPPFVNEGEKIRIDTRTGQYVERVK</sequence>
<dbReference type="PANTHER" id="PTHR30053:SF12">
    <property type="entry name" value="ELONGATION FACTOR P (EF-P) FAMILY PROTEIN"/>
    <property type="match status" value="1"/>
</dbReference>
<comment type="subcellular location">
    <subcellularLocation>
        <location evidence="1 7">Cytoplasm</location>
    </subcellularLocation>
</comment>
<dbReference type="InterPro" id="IPR015365">
    <property type="entry name" value="Elong-fact-P_C"/>
</dbReference>
<reference evidence="12 13" key="1">
    <citation type="submission" date="2019-11" db="EMBL/GenBank/DDBJ databases">
        <title>Comparative genomics of hydrocarbon-degrading Desulfosarcina strains.</title>
        <authorList>
            <person name="Watanabe M."/>
            <person name="Kojima H."/>
            <person name="Fukui M."/>
        </authorList>
    </citation>
    <scope>NUCLEOTIDE SEQUENCE [LARGE SCALE GENOMIC DNA]</scope>
    <source>
        <strain evidence="12 13">28bB2T</strain>
    </source>
</reference>
<dbReference type="GO" id="GO:0003746">
    <property type="term" value="F:translation elongation factor activity"/>
    <property type="evidence" value="ECO:0007669"/>
    <property type="project" value="UniProtKB-UniRule"/>
</dbReference>
<dbReference type="InterPro" id="IPR014722">
    <property type="entry name" value="Rib_uL2_dom2"/>
</dbReference>
<evidence type="ECO:0000256" key="7">
    <source>
        <dbReference type="HAMAP-Rule" id="MF_00141"/>
    </source>
</evidence>
<dbReference type="UniPathway" id="UPA00345"/>
<dbReference type="AlphaFoldDB" id="A0A5K7ZEY6"/>
<dbReference type="Pfam" id="PF09285">
    <property type="entry name" value="Elong-fact-P_C"/>
    <property type="match status" value="1"/>
</dbReference>
<dbReference type="RefSeq" id="WP_155309586.1">
    <property type="nucleotide sequence ID" value="NZ_AP021876.1"/>
</dbReference>
<dbReference type="InterPro" id="IPR013185">
    <property type="entry name" value="Transl_elong_KOW-like"/>
</dbReference>
<evidence type="ECO:0000259" key="10">
    <source>
        <dbReference type="SMART" id="SM00841"/>
    </source>
</evidence>
<dbReference type="NCBIfam" id="TIGR00038">
    <property type="entry name" value="efp"/>
    <property type="match status" value="1"/>
</dbReference>
<dbReference type="InterPro" id="IPR001059">
    <property type="entry name" value="Transl_elong_P/YeiP_cen"/>
</dbReference>
<evidence type="ECO:0000313" key="12">
    <source>
        <dbReference type="EMBL" id="BBO79834.1"/>
    </source>
</evidence>
<dbReference type="Gene3D" id="2.30.30.30">
    <property type="match status" value="1"/>
</dbReference>
<comment type="pathway">
    <text evidence="2 7">Protein biosynthesis; polypeptide chain elongation.</text>
</comment>
<feature type="domain" description="Translation elongation factor P/YeiP central" evidence="11">
    <location>
        <begin position="67"/>
        <end position="121"/>
    </location>
</feature>
<keyword evidence="5 7" id="KW-0251">Elongation factor</keyword>
<dbReference type="CDD" id="cd05794">
    <property type="entry name" value="S1_EF-P_repeat_2"/>
    <property type="match status" value="1"/>
</dbReference>
<dbReference type="SUPFAM" id="SSF50249">
    <property type="entry name" value="Nucleic acid-binding proteins"/>
    <property type="match status" value="2"/>
</dbReference>
<dbReference type="EMBL" id="AP021876">
    <property type="protein sequence ID" value="BBO79834.1"/>
    <property type="molecule type" value="Genomic_DNA"/>
</dbReference>
<evidence type="ECO:0000256" key="2">
    <source>
        <dbReference type="ARBA" id="ARBA00004815"/>
    </source>
</evidence>
<evidence type="ECO:0000256" key="1">
    <source>
        <dbReference type="ARBA" id="ARBA00004496"/>
    </source>
</evidence>
<dbReference type="GO" id="GO:0005829">
    <property type="term" value="C:cytosol"/>
    <property type="evidence" value="ECO:0007669"/>
    <property type="project" value="UniProtKB-ARBA"/>
</dbReference>
<evidence type="ECO:0000256" key="8">
    <source>
        <dbReference type="NCBIfam" id="TIGR00038"/>
    </source>
</evidence>
<dbReference type="SMART" id="SM00841">
    <property type="entry name" value="Elong-fact-P_C"/>
    <property type="match status" value="1"/>
</dbReference>
<dbReference type="FunFam" id="2.40.50.140:FF:000004">
    <property type="entry name" value="Elongation factor P"/>
    <property type="match status" value="1"/>
</dbReference>
<dbReference type="Gene3D" id="2.40.50.140">
    <property type="entry name" value="Nucleic acid-binding proteins"/>
    <property type="match status" value="2"/>
</dbReference>
<dbReference type="GO" id="GO:0043043">
    <property type="term" value="P:peptide biosynthetic process"/>
    <property type="evidence" value="ECO:0007669"/>
    <property type="project" value="InterPro"/>
</dbReference>